<organism evidence="3 4">
    <name type="scientific">Xanthomonas translucens pv. translucens DSM 18974</name>
    <dbReference type="NCBI Taxonomy" id="1261556"/>
    <lineage>
        <taxon>Bacteria</taxon>
        <taxon>Pseudomonadati</taxon>
        <taxon>Pseudomonadota</taxon>
        <taxon>Gammaproteobacteria</taxon>
        <taxon>Lysobacterales</taxon>
        <taxon>Lysobacteraceae</taxon>
        <taxon>Xanthomonas</taxon>
        <taxon>Xanthomonas translucens group</taxon>
    </lineage>
</organism>
<evidence type="ECO:0000313" key="3">
    <source>
        <dbReference type="EMBL" id="SCB03817.1"/>
    </source>
</evidence>
<evidence type="ECO:0000256" key="1">
    <source>
        <dbReference type="SAM" id="MobiDB-lite"/>
    </source>
</evidence>
<reference evidence="4" key="1">
    <citation type="submission" date="2016-07" db="EMBL/GenBank/DDBJ databases">
        <authorList>
            <person name="Jaenicke Sebastian"/>
        </authorList>
    </citation>
    <scope>NUCLEOTIDE SEQUENCE [LARGE SCALE GENOMIC DNA]</scope>
</reference>
<keyword evidence="2" id="KW-0812">Transmembrane</keyword>
<protein>
    <submittedName>
        <fullName evidence="3">Hypothetical membrane protein</fullName>
    </submittedName>
</protein>
<keyword evidence="2" id="KW-1133">Transmembrane helix</keyword>
<dbReference type="RefSeq" id="WP_003477048.1">
    <property type="nucleotide sequence ID" value="NZ_LT604072.1"/>
</dbReference>
<feature type="transmembrane region" description="Helical" evidence="2">
    <location>
        <begin position="20"/>
        <end position="40"/>
    </location>
</feature>
<accession>A0A1C3TKP8</accession>
<evidence type="ECO:0000313" key="4">
    <source>
        <dbReference type="Proteomes" id="UP000093071"/>
    </source>
</evidence>
<dbReference type="Proteomes" id="UP000093071">
    <property type="component" value="Chromosome I"/>
</dbReference>
<dbReference type="AlphaFoldDB" id="A0A1C3TKP8"/>
<sequence>MTLPDPASPRPTGSSRLPARALPFGLPYALGLLAMALYALHLGR</sequence>
<name>A0A1C3TKP8_XANCT</name>
<evidence type="ECO:0000256" key="2">
    <source>
        <dbReference type="SAM" id="Phobius"/>
    </source>
</evidence>
<feature type="region of interest" description="Disordered" evidence="1">
    <location>
        <begin position="1"/>
        <end position="20"/>
    </location>
</feature>
<dbReference type="EMBL" id="LT604072">
    <property type="protein sequence ID" value="SCB03817.1"/>
    <property type="molecule type" value="Genomic_DNA"/>
</dbReference>
<proteinExistence type="predicted"/>
<keyword evidence="2" id="KW-0472">Membrane</keyword>
<dbReference type="PATRIC" id="fig|1261556.5.peg.1085"/>
<gene>
    <name evidence="3" type="ORF">BN444_01913</name>
</gene>